<evidence type="ECO:0000256" key="3">
    <source>
        <dbReference type="ARBA" id="ARBA00016961"/>
    </source>
</evidence>
<comment type="similarity">
    <text evidence="2 13">Belongs to the class-I pyridine nucleotide-disulfide oxidoreductase family.</text>
</comment>
<keyword evidence="11 13" id="KW-0676">Redox-active center</keyword>
<keyword evidence="8 13" id="KW-0560">Oxidoreductase</keyword>
<dbReference type="Pfam" id="PF00364">
    <property type="entry name" value="Biotin_lipoyl"/>
    <property type="match status" value="1"/>
</dbReference>
<keyword evidence="5 13" id="KW-0285">Flavoprotein</keyword>
<dbReference type="Pfam" id="PF02852">
    <property type="entry name" value="Pyr_redox_dim"/>
    <property type="match status" value="1"/>
</dbReference>
<protein>
    <recommendedName>
        <fullName evidence="3 13">Dihydrolipoyl dehydrogenase</fullName>
        <ecNumber evidence="13">1.8.1.4</ecNumber>
    </recommendedName>
</protein>
<comment type="cofactor">
    <cofactor evidence="1">
        <name>(R)-lipoate</name>
        <dbReference type="ChEBI" id="CHEBI:83088"/>
    </cofactor>
</comment>
<dbReference type="InterPro" id="IPR006258">
    <property type="entry name" value="Lipoamide_DH"/>
</dbReference>
<accession>A0A1L8CMR7</accession>
<evidence type="ECO:0000256" key="2">
    <source>
        <dbReference type="ARBA" id="ARBA00007532"/>
    </source>
</evidence>
<dbReference type="PANTHER" id="PTHR22912:SF217">
    <property type="entry name" value="DIHYDROLIPOYL DEHYDROGENASE"/>
    <property type="match status" value="1"/>
</dbReference>
<dbReference type="NCBIfam" id="TIGR01350">
    <property type="entry name" value="lipoamide_DH"/>
    <property type="match status" value="1"/>
</dbReference>
<evidence type="ECO:0000256" key="12">
    <source>
        <dbReference type="ARBA" id="ARBA00025211"/>
    </source>
</evidence>
<evidence type="ECO:0000313" key="15">
    <source>
        <dbReference type="EMBL" id="GAV20201.1"/>
    </source>
</evidence>
<feature type="domain" description="Lipoyl-binding" evidence="14">
    <location>
        <begin position="2"/>
        <end position="77"/>
    </location>
</feature>
<dbReference type="PROSITE" id="PS00076">
    <property type="entry name" value="PYRIDINE_REDOX_1"/>
    <property type="match status" value="1"/>
</dbReference>
<evidence type="ECO:0000256" key="4">
    <source>
        <dbReference type="ARBA" id="ARBA00022490"/>
    </source>
</evidence>
<dbReference type="InterPro" id="IPR000089">
    <property type="entry name" value="Biotin_lipoyl"/>
</dbReference>
<evidence type="ECO:0000256" key="7">
    <source>
        <dbReference type="ARBA" id="ARBA00022827"/>
    </source>
</evidence>
<sequence>MPIDVFMTQLSPTMTEGRIARWLKAEGDELVSGEVLAEVETDKATMEMEVVDEGVLHKILSPEGSIVTVGAPIAVIREDDEEVADDYMPSGSGMENPVEINEDVSSEEAAALGAESAPDMHPASVAAHAAHDAEETEELNLKPAGLFNADGEYDVVVIGAGPGGYVAAIRAAQLGLKVACIESTHLGGICLNWGCIPTKALLRTAEVINIIQHSGDALGLGVTEVNPDLEKAVARSRAISAKLNNGIGFLFKKNKVEHIEGYATFEADNKLMVKDAEGNEKQVTAKHVIVATGARARAFPGMDVDNDVVITYKQALAPTSLPKKLVVIGSGAIGMEFAYFYKAMGSDVTVIEAADQILPLEDHEISRVVARSFKKQKIKIITGAMVSSAKNIDGKAVVEYEAKGKQESIEGDVCLVAVGVIGNTDAIGAENTSMKVERNTIEVDDWYRTDHAGVYAIGDVVGAPALAHVASHEGIVCVEAIAEKHPHPVDYGNVPGCTYCQPQVGSCGKTENQCKEEGIPYKVGRMGYGTNGKAMGLAETEGMVKTIFHAETGELLGSHIVGAEATEMIVSLGVAKTLETTEAELAHHMFPHPTLSEMIHESVLDADDRAIHI</sequence>
<evidence type="ECO:0000256" key="10">
    <source>
        <dbReference type="ARBA" id="ARBA00023157"/>
    </source>
</evidence>
<dbReference type="PROSITE" id="PS00189">
    <property type="entry name" value="LIPOYL"/>
    <property type="match status" value="1"/>
</dbReference>
<evidence type="ECO:0000313" key="16">
    <source>
        <dbReference type="Proteomes" id="UP000231632"/>
    </source>
</evidence>
<comment type="catalytic activity">
    <reaction evidence="13">
        <text>N(6)-[(R)-dihydrolipoyl]-L-lysyl-[protein] + NAD(+) = N(6)-[(R)-lipoyl]-L-lysyl-[protein] + NADH + H(+)</text>
        <dbReference type="Rhea" id="RHEA:15045"/>
        <dbReference type="Rhea" id="RHEA-COMP:10474"/>
        <dbReference type="Rhea" id="RHEA-COMP:10475"/>
        <dbReference type="ChEBI" id="CHEBI:15378"/>
        <dbReference type="ChEBI" id="CHEBI:57540"/>
        <dbReference type="ChEBI" id="CHEBI:57945"/>
        <dbReference type="ChEBI" id="CHEBI:83099"/>
        <dbReference type="ChEBI" id="CHEBI:83100"/>
        <dbReference type="EC" id="1.8.1.4"/>
    </reaction>
</comment>
<dbReference type="PROSITE" id="PS50968">
    <property type="entry name" value="BIOTINYL_LIPOYL"/>
    <property type="match status" value="1"/>
</dbReference>
<dbReference type="Pfam" id="PF07992">
    <property type="entry name" value="Pyr_redox_2"/>
    <property type="match status" value="1"/>
</dbReference>
<organism evidence="15 16">
    <name type="scientific">Mariprofundus micogutta</name>
    <dbReference type="NCBI Taxonomy" id="1921010"/>
    <lineage>
        <taxon>Bacteria</taxon>
        <taxon>Pseudomonadati</taxon>
        <taxon>Pseudomonadota</taxon>
        <taxon>Candidatius Mariprofundia</taxon>
        <taxon>Mariprofundales</taxon>
        <taxon>Mariprofundaceae</taxon>
        <taxon>Mariprofundus</taxon>
    </lineage>
</organism>
<comment type="function">
    <text evidence="12">The pyruvate dehydrogenase complex catalyzes the overall conversion of pyruvate to acetyl-CoA and CO(2). It contains multiple copies of three enzymatic components: pyruvate dehydrogenase (E1), dihydrolipoamide acetyltransferase (E2) and lipoamide dehydrogenase (E3).</text>
</comment>
<dbReference type="OrthoDB" id="9776382at2"/>
<dbReference type="SUPFAM" id="SSF51905">
    <property type="entry name" value="FAD/NAD(P)-binding domain"/>
    <property type="match status" value="1"/>
</dbReference>
<dbReference type="PRINTS" id="PR00411">
    <property type="entry name" value="PNDRDTASEI"/>
</dbReference>
<evidence type="ECO:0000256" key="6">
    <source>
        <dbReference type="ARBA" id="ARBA00022823"/>
    </source>
</evidence>
<dbReference type="CDD" id="cd06849">
    <property type="entry name" value="lipoyl_domain"/>
    <property type="match status" value="1"/>
</dbReference>
<reference evidence="15 16" key="1">
    <citation type="journal article" date="2017" name="Arch. Microbiol.">
        <title>Mariprofundus micogutta sp. nov., a novel iron-oxidizing zetaproteobacterium isolated from a deep-sea hydrothermal field at the Bayonnaise knoll of the Izu-Ogasawara arc, and a description of Mariprofundales ord. nov. and Zetaproteobacteria classis nov.</title>
        <authorList>
            <person name="Makita H."/>
            <person name="Tanaka E."/>
            <person name="Mitsunobu S."/>
            <person name="Miyazaki M."/>
            <person name="Nunoura T."/>
            <person name="Uematsu K."/>
            <person name="Takaki Y."/>
            <person name="Nishi S."/>
            <person name="Shimamura S."/>
            <person name="Takai K."/>
        </authorList>
    </citation>
    <scope>NUCLEOTIDE SEQUENCE [LARGE SCALE GENOMIC DNA]</scope>
    <source>
        <strain evidence="15 16">ET2</strain>
    </source>
</reference>
<dbReference type="EC" id="1.8.1.4" evidence="13"/>
<dbReference type="InterPro" id="IPR003016">
    <property type="entry name" value="2-oxoA_DH_lipoyl-BS"/>
</dbReference>
<dbReference type="RefSeq" id="WP_072659525.1">
    <property type="nucleotide sequence ID" value="NZ_BDFD01000008.1"/>
</dbReference>
<keyword evidence="10" id="KW-1015">Disulfide bond</keyword>
<keyword evidence="4" id="KW-0963">Cytoplasm</keyword>
<dbReference type="Proteomes" id="UP000231632">
    <property type="component" value="Unassembled WGS sequence"/>
</dbReference>
<comment type="caution">
    <text evidence="15">The sequence shown here is derived from an EMBL/GenBank/DDBJ whole genome shotgun (WGS) entry which is preliminary data.</text>
</comment>
<dbReference type="GO" id="GO:0004148">
    <property type="term" value="F:dihydrolipoyl dehydrogenase (NADH) activity"/>
    <property type="evidence" value="ECO:0007669"/>
    <property type="project" value="UniProtKB-EC"/>
</dbReference>
<dbReference type="SUPFAM" id="SSF55424">
    <property type="entry name" value="FAD/NAD-linked reductases, dimerisation (C-terminal) domain"/>
    <property type="match status" value="1"/>
</dbReference>
<evidence type="ECO:0000256" key="11">
    <source>
        <dbReference type="ARBA" id="ARBA00023284"/>
    </source>
</evidence>
<dbReference type="EMBL" id="BDFD01000008">
    <property type="protein sequence ID" value="GAV20201.1"/>
    <property type="molecule type" value="Genomic_DNA"/>
</dbReference>
<keyword evidence="6" id="KW-0450">Lipoyl</keyword>
<evidence type="ECO:0000256" key="1">
    <source>
        <dbReference type="ARBA" id="ARBA00001938"/>
    </source>
</evidence>
<name>A0A1L8CMR7_9PROT</name>
<keyword evidence="9 13" id="KW-0520">NAD</keyword>
<dbReference type="PRINTS" id="PR00368">
    <property type="entry name" value="FADPNR"/>
</dbReference>
<comment type="cofactor">
    <cofactor evidence="13">
        <name>FAD</name>
        <dbReference type="ChEBI" id="CHEBI:57692"/>
    </cofactor>
    <text evidence="13">Binds 1 FAD per subunit.</text>
</comment>
<evidence type="ECO:0000256" key="8">
    <source>
        <dbReference type="ARBA" id="ARBA00023002"/>
    </source>
</evidence>
<dbReference type="GO" id="GO:0006103">
    <property type="term" value="P:2-oxoglutarate metabolic process"/>
    <property type="evidence" value="ECO:0007669"/>
    <property type="project" value="TreeGrafter"/>
</dbReference>
<dbReference type="Gene3D" id="3.50.50.60">
    <property type="entry name" value="FAD/NAD(P)-binding domain"/>
    <property type="match status" value="2"/>
</dbReference>
<dbReference type="GO" id="GO:0050660">
    <property type="term" value="F:flavin adenine dinucleotide binding"/>
    <property type="evidence" value="ECO:0007669"/>
    <property type="project" value="InterPro"/>
</dbReference>
<dbReference type="SUPFAM" id="SSF51230">
    <property type="entry name" value="Single hybrid motif"/>
    <property type="match status" value="1"/>
</dbReference>
<evidence type="ECO:0000256" key="9">
    <source>
        <dbReference type="ARBA" id="ARBA00023027"/>
    </source>
</evidence>
<evidence type="ECO:0000259" key="14">
    <source>
        <dbReference type="PROSITE" id="PS50968"/>
    </source>
</evidence>
<dbReference type="InterPro" id="IPR011053">
    <property type="entry name" value="Single_hybrid_motif"/>
</dbReference>
<dbReference type="InterPro" id="IPR036188">
    <property type="entry name" value="FAD/NAD-bd_sf"/>
</dbReference>
<dbReference type="InterPro" id="IPR016156">
    <property type="entry name" value="FAD/NAD-linked_Rdtase_dimer_sf"/>
</dbReference>
<dbReference type="AlphaFoldDB" id="A0A1L8CMR7"/>
<dbReference type="InterPro" id="IPR050151">
    <property type="entry name" value="Class-I_Pyr_Nuc-Dis_Oxidored"/>
</dbReference>
<dbReference type="FunFam" id="2.40.50.100:FF:000010">
    <property type="entry name" value="Acetyltransferase component of pyruvate dehydrogenase complex"/>
    <property type="match status" value="1"/>
</dbReference>
<dbReference type="PANTHER" id="PTHR22912">
    <property type="entry name" value="DISULFIDE OXIDOREDUCTASE"/>
    <property type="match status" value="1"/>
</dbReference>
<evidence type="ECO:0000256" key="13">
    <source>
        <dbReference type="RuleBase" id="RU003692"/>
    </source>
</evidence>
<comment type="miscellaneous">
    <text evidence="13">The active site is a redox-active disulfide bond.</text>
</comment>
<dbReference type="STRING" id="1921010.MMIC_P1165"/>
<dbReference type="InterPro" id="IPR012999">
    <property type="entry name" value="Pyr_OxRdtase_I_AS"/>
</dbReference>
<dbReference type="Gene3D" id="3.30.390.30">
    <property type="match status" value="1"/>
</dbReference>
<dbReference type="InterPro" id="IPR004099">
    <property type="entry name" value="Pyr_nucl-diS_OxRdtase_dimer"/>
</dbReference>
<proteinExistence type="inferred from homology"/>
<evidence type="ECO:0000256" key="5">
    <source>
        <dbReference type="ARBA" id="ARBA00022630"/>
    </source>
</evidence>
<keyword evidence="7 13" id="KW-0274">FAD</keyword>
<keyword evidence="16" id="KW-1185">Reference proteome</keyword>
<gene>
    <name evidence="15" type="ORF">MMIC_P1165</name>
</gene>
<dbReference type="InterPro" id="IPR023753">
    <property type="entry name" value="FAD/NAD-binding_dom"/>
</dbReference>
<dbReference type="FunFam" id="3.30.390.30:FF:000001">
    <property type="entry name" value="Dihydrolipoyl dehydrogenase"/>
    <property type="match status" value="1"/>
</dbReference>
<dbReference type="Gene3D" id="2.40.50.100">
    <property type="match status" value="1"/>
</dbReference>